<protein>
    <submittedName>
        <fullName evidence="1">Unannotated protein</fullName>
    </submittedName>
</protein>
<name>A0A6J6CYJ3_9ZZZZ</name>
<gene>
    <name evidence="1" type="ORF">UFOPK1537_00544</name>
</gene>
<proteinExistence type="predicted"/>
<reference evidence="1" key="1">
    <citation type="submission" date="2020-05" db="EMBL/GenBank/DDBJ databases">
        <authorList>
            <person name="Chiriac C."/>
            <person name="Salcher M."/>
            <person name="Ghai R."/>
            <person name="Kavagutti S V."/>
        </authorList>
    </citation>
    <scope>NUCLEOTIDE SEQUENCE</scope>
</reference>
<sequence length="97" mass="9824">MTTPVQSLPLGAVTAAAPTIDIYAELESSAVNSVGAVNVTTIGAEFTCPAVSGPVLVTVKLVIAAALAESAFTRDKGKAIPIAKADANRNERDRGSN</sequence>
<accession>A0A6J6CYJ3</accession>
<dbReference type="EMBL" id="CAEZSX010000069">
    <property type="protein sequence ID" value="CAB4554728.1"/>
    <property type="molecule type" value="Genomic_DNA"/>
</dbReference>
<organism evidence="1">
    <name type="scientific">freshwater metagenome</name>
    <dbReference type="NCBI Taxonomy" id="449393"/>
    <lineage>
        <taxon>unclassified sequences</taxon>
        <taxon>metagenomes</taxon>
        <taxon>ecological metagenomes</taxon>
    </lineage>
</organism>
<dbReference type="AlphaFoldDB" id="A0A6J6CYJ3"/>
<evidence type="ECO:0000313" key="1">
    <source>
        <dbReference type="EMBL" id="CAB4554728.1"/>
    </source>
</evidence>